<evidence type="ECO:0000313" key="2">
    <source>
        <dbReference type="Proteomes" id="UP001054945"/>
    </source>
</evidence>
<organism evidence="1 2">
    <name type="scientific">Caerostris extrusa</name>
    <name type="common">Bark spider</name>
    <name type="synonym">Caerostris bankana</name>
    <dbReference type="NCBI Taxonomy" id="172846"/>
    <lineage>
        <taxon>Eukaryota</taxon>
        <taxon>Metazoa</taxon>
        <taxon>Ecdysozoa</taxon>
        <taxon>Arthropoda</taxon>
        <taxon>Chelicerata</taxon>
        <taxon>Arachnida</taxon>
        <taxon>Araneae</taxon>
        <taxon>Araneomorphae</taxon>
        <taxon>Entelegynae</taxon>
        <taxon>Araneoidea</taxon>
        <taxon>Araneidae</taxon>
        <taxon>Caerostris</taxon>
    </lineage>
</organism>
<evidence type="ECO:0000313" key="1">
    <source>
        <dbReference type="EMBL" id="GIZ01826.1"/>
    </source>
</evidence>
<reference evidence="1 2" key="1">
    <citation type="submission" date="2021-06" db="EMBL/GenBank/DDBJ databases">
        <title>Caerostris extrusa draft genome.</title>
        <authorList>
            <person name="Kono N."/>
            <person name="Arakawa K."/>
        </authorList>
    </citation>
    <scope>NUCLEOTIDE SEQUENCE [LARGE SCALE GENOMIC DNA]</scope>
</reference>
<comment type="caution">
    <text evidence="1">The sequence shown here is derived from an EMBL/GenBank/DDBJ whole genome shotgun (WGS) entry which is preliminary data.</text>
</comment>
<protein>
    <submittedName>
        <fullName evidence="1">Uncharacterized protein</fullName>
    </submittedName>
</protein>
<sequence length="80" mass="9179">MSWPVIFRAETNYDEEVPAPDAKPKKYKRNLSLEDLFFSLLFDKKPSGELTKWRSTTLCDKATSFGKGKAERMDQKVTCG</sequence>
<gene>
    <name evidence="1" type="ORF">CEXT_44521</name>
</gene>
<keyword evidence="2" id="KW-1185">Reference proteome</keyword>
<proteinExistence type="predicted"/>
<dbReference type="EMBL" id="BPLR01018729">
    <property type="protein sequence ID" value="GIZ01826.1"/>
    <property type="molecule type" value="Genomic_DNA"/>
</dbReference>
<name>A0AAV4Y5U8_CAEEX</name>
<dbReference type="AlphaFoldDB" id="A0AAV4Y5U8"/>
<accession>A0AAV4Y5U8</accession>
<dbReference type="Proteomes" id="UP001054945">
    <property type="component" value="Unassembled WGS sequence"/>
</dbReference>